<comment type="caution">
    <text evidence="2">The sequence shown here is derived from an EMBL/GenBank/DDBJ whole genome shotgun (WGS) entry which is preliminary data.</text>
</comment>
<accession>A0ABR7M7B8</accession>
<evidence type="ECO:0000313" key="2">
    <source>
        <dbReference type="EMBL" id="MBC6490847.1"/>
    </source>
</evidence>
<feature type="compositionally biased region" description="Basic and acidic residues" evidence="1">
    <location>
        <begin position="90"/>
        <end position="102"/>
    </location>
</feature>
<proteinExistence type="predicted"/>
<protein>
    <submittedName>
        <fullName evidence="2">Uncharacterized protein</fullName>
    </submittedName>
</protein>
<organism evidence="2 3">
    <name type="scientific">Flavihumibacter stibioxidans</name>
    <dbReference type="NCBI Taxonomy" id="1834163"/>
    <lineage>
        <taxon>Bacteria</taxon>
        <taxon>Pseudomonadati</taxon>
        <taxon>Bacteroidota</taxon>
        <taxon>Chitinophagia</taxon>
        <taxon>Chitinophagales</taxon>
        <taxon>Chitinophagaceae</taxon>
        <taxon>Flavihumibacter</taxon>
    </lineage>
</organism>
<gene>
    <name evidence="2" type="ORF">BC349_07375</name>
</gene>
<sequence length="115" mass="13132">MKYTQATLNKIEQVLDEASYIVRYERGTFQSGYCILEQKKVVVLNKFLPLEGRINTLVDIVPQLQINPEDLSPEARKTYNEILERVRLAAEEDARDANRHNTDAPSSTDIPADPQ</sequence>
<feature type="region of interest" description="Disordered" evidence="1">
    <location>
        <begin position="90"/>
        <end position="115"/>
    </location>
</feature>
<keyword evidence="3" id="KW-1185">Reference proteome</keyword>
<name>A0ABR7M7B8_9BACT</name>
<dbReference type="EMBL" id="MBUA01000012">
    <property type="protein sequence ID" value="MBC6490847.1"/>
    <property type="molecule type" value="Genomic_DNA"/>
</dbReference>
<evidence type="ECO:0000256" key="1">
    <source>
        <dbReference type="SAM" id="MobiDB-lite"/>
    </source>
</evidence>
<reference evidence="2 3" key="1">
    <citation type="submission" date="2016-07" db="EMBL/GenBank/DDBJ databases">
        <title>Genome analysis of Flavihumibacter stibioxidans YS-17.</title>
        <authorList>
            <person name="Shi K."/>
            <person name="Han Y."/>
            <person name="Wang G."/>
        </authorList>
    </citation>
    <scope>NUCLEOTIDE SEQUENCE [LARGE SCALE GENOMIC DNA]</scope>
    <source>
        <strain evidence="2 3">YS-17</strain>
    </source>
</reference>
<dbReference type="RefSeq" id="WP_246456853.1">
    <property type="nucleotide sequence ID" value="NZ_JBHULF010000014.1"/>
</dbReference>
<evidence type="ECO:0000313" key="3">
    <source>
        <dbReference type="Proteomes" id="UP000765802"/>
    </source>
</evidence>
<dbReference type="Proteomes" id="UP000765802">
    <property type="component" value="Unassembled WGS sequence"/>
</dbReference>